<dbReference type="PRINTS" id="PR01590">
    <property type="entry name" value="HTHFIS"/>
</dbReference>
<dbReference type="GO" id="GO:0005524">
    <property type="term" value="F:ATP binding"/>
    <property type="evidence" value="ECO:0007669"/>
    <property type="project" value="UniProtKB-KW"/>
</dbReference>
<dbReference type="AlphaFoldDB" id="A0A1D8GQ55"/>
<dbReference type="InterPro" id="IPR003593">
    <property type="entry name" value="AAA+_ATPase"/>
</dbReference>
<evidence type="ECO:0000313" key="8">
    <source>
        <dbReference type="EMBL" id="AOT73046.1"/>
    </source>
</evidence>
<dbReference type="SUPFAM" id="SSF55785">
    <property type="entry name" value="PYP-like sensor domain (PAS domain)"/>
    <property type="match status" value="1"/>
</dbReference>
<dbReference type="InterPro" id="IPR025943">
    <property type="entry name" value="Sigma_54_int_dom_ATP-bd_2"/>
</dbReference>
<dbReference type="InterPro" id="IPR025662">
    <property type="entry name" value="Sigma_54_int_dom_ATP-bd_1"/>
</dbReference>
<dbReference type="SUPFAM" id="SSF159800">
    <property type="entry name" value="PrpR receptor domain-like"/>
    <property type="match status" value="1"/>
</dbReference>
<keyword evidence="4" id="KW-0238">DNA-binding</keyword>
<dbReference type="Gene3D" id="3.40.50.2300">
    <property type="match status" value="1"/>
</dbReference>
<keyword evidence="5" id="KW-0804">Transcription</keyword>
<dbReference type="PROSITE" id="PS50112">
    <property type="entry name" value="PAS"/>
    <property type="match status" value="1"/>
</dbReference>
<evidence type="ECO:0000256" key="2">
    <source>
        <dbReference type="ARBA" id="ARBA00022840"/>
    </source>
</evidence>
<dbReference type="Gene3D" id="3.40.50.10660">
    <property type="entry name" value="PrpR receptor domain-like"/>
    <property type="match status" value="1"/>
</dbReference>
<keyword evidence="1" id="KW-0547">Nucleotide-binding</keyword>
<dbReference type="NCBIfam" id="TIGR00229">
    <property type="entry name" value="sensory_box"/>
    <property type="match status" value="1"/>
</dbReference>
<dbReference type="Gene3D" id="3.40.50.300">
    <property type="entry name" value="P-loop containing nucleotide triphosphate hydrolases"/>
    <property type="match status" value="1"/>
</dbReference>
<evidence type="ECO:0000256" key="4">
    <source>
        <dbReference type="ARBA" id="ARBA00023125"/>
    </source>
</evidence>
<dbReference type="InterPro" id="IPR035965">
    <property type="entry name" value="PAS-like_dom_sf"/>
</dbReference>
<dbReference type="SMART" id="SM00382">
    <property type="entry name" value="AAA"/>
    <property type="match status" value="1"/>
</dbReference>
<organism evidence="8 9">
    <name type="scientific">Geosporobacter ferrireducens</name>
    <dbReference type="NCBI Taxonomy" id="1424294"/>
    <lineage>
        <taxon>Bacteria</taxon>
        <taxon>Bacillati</taxon>
        <taxon>Bacillota</taxon>
        <taxon>Clostridia</taxon>
        <taxon>Peptostreptococcales</taxon>
        <taxon>Thermotaleaceae</taxon>
        <taxon>Geosporobacter</taxon>
    </lineage>
</organism>
<dbReference type="InterPro" id="IPR000014">
    <property type="entry name" value="PAS"/>
</dbReference>
<dbReference type="InterPro" id="IPR010524">
    <property type="entry name" value="Sig_transdc_resp-reg_PrpR_N"/>
</dbReference>
<feature type="domain" description="PAS" evidence="7">
    <location>
        <begin position="193"/>
        <end position="238"/>
    </location>
</feature>
<dbReference type="EMBL" id="CP017269">
    <property type="protein sequence ID" value="AOT73046.1"/>
    <property type="molecule type" value="Genomic_DNA"/>
</dbReference>
<evidence type="ECO:0000313" key="9">
    <source>
        <dbReference type="Proteomes" id="UP000095743"/>
    </source>
</evidence>
<dbReference type="Gene3D" id="3.30.450.20">
    <property type="entry name" value="PAS domain"/>
    <property type="match status" value="1"/>
</dbReference>
<dbReference type="SUPFAM" id="SSF46689">
    <property type="entry name" value="Homeodomain-like"/>
    <property type="match status" value="1"/>
</dbReference>
<dbReference type="Proteomes" id="UP000095743">
    <property type="component" value="Chromosome"/>
</dbReference>
<dbReference type="InterPro" id="IPR002197">
    <property type="entry name" value="HTH_Fis"/>
</dbReference>
<dbReference type="PANTHER" id="PTHR32071:SF57">
    <property type="entry name" value="C4-DICARBOXYLATE TRANSPORT TRANSCRIPTIONAL REGULATORY PROTEIN DCTD"/>
    <property type="match status" value="1"/>
</dbReference>
<dbReference type="GO" id="GO:0043565">
    <property type="term" value="F:sequence-specific DNA binding"/>
    <property type="evidence" value="ECO:0007669"/>
    <property type="project" value="InterPro"/>
</dbReference>
<dbReference type="InterPro" id="IPR027417">
    <property type="entry name" value="P-loop_NTPase"/>
</dbReference>
<protein>
    <recommendedName>
        <fullName evidence="10">Sigma-54-dependent Fis family transcriptional regulator</fullName>
    </recommendedName>
</protein>
<keyword evidence="2" id="KW-0067">ATP-binding</keyword>
<keyword evidence="9" id="KW-1185">Reference proteome</keyword>
<dbReference type="STRING" id="1424294.Gferi_08480"/>
<dbReference type="Pfam" id="PF06506">
    <property type="entry name" value="PrpR_N"/>
    <property type="match status" value="1"/>
</dbReference>
<dbReference type="InterPro" id="IPR025944">
    <property type="entry name" value="Sigma_54_int_dom_CS"/>
</dbReference>
<dbReference type="Pfam" id="PF00158">
    <property type="entry name" value="Sigma54_activat"/>
    <property type="match status" value="1"/>
</dbReference>
<dbReference type="FunFam" id="3.40.50.300:FF:000006">
    <property type="entry name" value="DNA-binding transcriptional regulator NtrC"/>
    <property type="match status" value="1"/>
</dbReference>
<dbReference type="Gene3D" id="1.10.8.60">
    <property type="match status" value="1"/>
</dbReference>
<evidence type="ECO:0000259" key="6">
    <source>
        <dbReference type="PROSITE" id="PS50045"/>
    </source>
</evidence>
<dbReference type="InterPro" id="IPR002078">
    <property type="entry name" value="Sigma_54_int"/>
</dbReference>
<dbReference type="Gene3D" id="1.10.10.60">
    <property type="entry name" value="Homeodomain-like"/>
    <property type="match status" value="1"/>
</dbReference>
<feature type="domain" description="Sigma-54 factor interaction" evidence="6">
    <location>
        <begin position="322"/>
        <end position="552"/>
    </location>
</feature>
<dbReference type="SMART" id="SM00091">
    <property type="entry name" value="PAS"/>
    <property type="match status" value="1"/>
</dbReference>
<dbReference type="Pfam" id="PF00989">
    <property type="entry name" value="PAS"/>
    <property type="match status" value="1"/>
</dbReference>
<gene>
    <name evidence="8" type="ORF">Gferi_08480</name>
</gene>
<evidence type="ECO:0000256" key="3">
    <source>
        <dbReference type="ARBA" id="ARBA00023015"/>
    </source>
</evidence>
<reference evidence="8 9" key="1">
    <citation type="submission" date="2016-09" db="EMBL/GenBank/DDBJ databases">
        <title>Genomic analysis reveals versatility of anaerobic energy metabolism of Geosporobacter ferrireducens IRF9 of phylum Firmicutes.</title>
        <authorList>
            <person name="Kim S.-J."/>
        </authorList>
    </citation>
    <scope>NUCLEOTIDE SEQUENCE [LARGE SCALE GENOMIC DNA]</scope>
    <source>
        <strain evidence="8 9">IRF9</strain>
    </source>
</reference>
<dbReference type="PROSITE" id="PS00676">
    <property type="entry name" value="SIGMA54_INTERACT_2"/>
    <property type="match status" value="1"/>
</dbReference>
<dbReference type="InterPro" id="IPR009057">
    <property type="entry name" value="Homeodomain-like_sf"/>
</dbReference>
<evidence type="ECO:0000256" key="1">
    <source>
        <dbReference type="ARBA" id="ARBA00022741"/>
    </source>
</evidence>
<name>A0A1D8GQ55_9FIRM</name>
<dbReference type="Pfam" id="PF02954">
    <property type="entry name" value="HTH_8"/>
    <property type="match status" value="1"/>
</dbReference>
<evidence type="ECO:0000259" key="7">
    <source>
        <dbReference type="PROSITE" id="PS50112"/>
    </source>
</evidence>
<dbReference type="CDD" id="cd00130">
    <property type="entry name" value="PAS"/>
    <property type="match status" value="1"/>
</dbReference>
<keyword evidence="3" id="KW-0805">Transcription regulation</keyword>
<proteinExistence type="predicted"/>
<dbReference type="GO" id="GO:0006355">
    <property type="term" value="P:regulation of DNA-templated transcription"/>
    <property type="evidence" value="ECO:0007669"/>
    <property type="project" value="InterPro"/>
</dbReference>
<sequence>MIVPSEKMGMKAKEVIAEYNHNVNVYIAALDNIVLMCNQLAELGAKVIICRQGTKAYIEENVKITTVGIDLTTADYIDVMKQIKEITGLVAFINHDRSMDNMESLCKLMGINAKQYIFRSIRECEECVNQAIADGAIFGIGGIVAENFAAEKDFKYTVLESSKEAILQAITTAKQIVKVQNEEIKKQENYSLQIKRYEAVLNFTHDGIIAIDENGSIDIINPVAEKILKVKKEKCIGEDIHRVFPNTQMLQSLENGEKQINQIMNISGTTILTNRIPIIIDDKVKGVVATFQDVKTIQESEKSIRRKSVNKGYLAKYTFNDIKGNSETIHKTIKIAKSYAKISSTILIHGETGTGKELFAQSIHNSSLRKNGPFVAINCSAMTKSLLESEFFGYEEGTFTGASKGGKAGLFEIAHGGTIFLDEIGDISPETQVHLLRVLQEKEIRRVGSNKIIPVDVRVITATNKNLEEEVEKGNFREDLFYRLNILKLYLPPLRDRRNDTKEIAKNFLMELDNKNYRQYESVLMKILNELEHYLWPGNIRELQNLVERIHVLAVNKETKLIDTGLLVSKIDKERFEEKKLGNLEYNRIIRALEENNLSKAKTAESLGMSRSTLWRKLKAYNIEI</sequence>
<evidence type="ECO:0008006" key="10">
    <source>
        <dbReference type="Google" id="ProtNLM"/>
    </source>
</evidence>
<dbReference type="InterPro" id="IPR058031">
    <property type="entry name" value="AAA_lid_NorR"/>
</dbReference>
<accession>A0A1D8GQ55</accession>
<dbReference type="InterPro" id="IPR013767">
    <property type="entry name" value="PAS_fold"/>
</dbReference>
<dbReference type="PANTHER" id="PTHR32071">
    <property type="entry name" value="TRANSCRIPTIONAL REGULATORY PROTEIN"/>
    <property type="match status" value="1"/>
</dbReference>
<dbReference type="PROSITE" id="PS00675">
    <property type="entry name" value="SIGMA54_INTERACT_1"/>
    <property type="match status" value="1"/>
</dbReference>
<dbReference type="Pfam" id="PF25601">
    <property type="entry name" value="AAA_lid_14"/>
    <property type="match status" value="1"/>
</dbReference>
<evidence type="ECO:0000256" key="5">
    <source>
        <dbReference type="ARBA" id="ARBA00023163"/>
    </source>
</evidence>
<dbReference type="SUPFAM" id="SSF52540">
    <property type="entry name" value="P-loop containing nucleoside triphosphate hydrolases"/>
    <property type="match status" value="1"/>
</dbReference>
<dbReference type="CDD" id="cd00009">
    <property type="entry name" value="AAA"/>
    <property type="match status" value="1"/>
</dbReference>
<dbReference type="GO" id="GO:0000156">
    <property type="term" value="F:phosphorelay response regulator activity"/>
    <property type="evidence" value="ECO:0007669"/>
    <property type="project" value="InterPro"/>
</dbReference>
<dbReference type="KEGG" id="gfe:Gferi_08480"/>
<dbReference type="PROSITE" id="PS50045">
    <property type="entry name" value="SIGMA54_INTERACT_4"/>
    <property type="match status" value="1"/>
</dbReference>
<dbReference type="PROSITE" id="PS00688">
    <property type="entry name" value="SIGMA54_INTERACT_3"/>
    <property type="match status" value="1"/>
</dbReference>